<reference evidence="3 4" key="1">
    <citation type="submission" date="2021-01" db="EMBL/GenBank/DDBJ databases">
        <title>Roseomonas sp. nov, a bacterium isolated from an oil production mixture in Yumen Oilfield.</title>
        <authorList>
            <person name="Wu D."/>
        </authorList>
    </citation>
    <scope>NUCLEOTIDE SEQUENCE [LARGE SCALE GENOMIC DNA]</scope>
    <source>
        <strain evidence="3 4">ROY-5-3</strain>
    </source>
</reference>
<sequence length="499" mass="53739">MTPQEQPPRAALYVDFDNVFMALLRWDERAAYAFGERPDAWLAWLEGRGESGPPATRRTLVRRCYLNPGGYHDFQPGRPVARYRATRDLRNRAYFSEFRANFVQAGFDVVDCPPVAWLKNSADMKMALDIREALDHRTRFDEFVLLSGDSDFLPALARLRAHDRRITILAQDTAKAAYLAAADLVVGLDEFAHEGMGNLPIAQVSAAAPTPAPPQRGPDAADLRGQVLAWLRDALARSPAGALRLADLGQTLPRTFPALRQTDYAGAGSLGALIESAQDPRLSLSGPPARRWVFDAERGGAPAEETAPEAEAEPAAVPQVEAPQVEAPSVEEASAPAAVAEERPTPQPPASEPSAPDELTPEAAAMEAALLLRDLLWGSRDPKGLPHDLPAFTPAEIGFLLPAIAAALPLEPVSAAPELAEAAAAQGLYISAREVTALLRWLMRGYVKLHEPVGPEGTARLARVLYATLLNTTRGLGEKLSEVEMEALRAWAHGGVPAG</sequence>
<proteinExistence type="predicted"/>
<dbReference type="EMBL" id="JAERQM010000002">
    <property type="protein sequence ID" value="MBU8543951.1"/>
    <property type="molecule type" value="Genomic_DNA"/>
</dbReference>
<evidence type="ECO:0000256" key="1">
    <source>
        <dbReference type="SAM" id="MobiDB-lite"/>
    </source>
</evidence>
<evidence type="ECO:0000259" key="2">
    <source>
        <dbReference type="Pfam" id="PF01936"/>
    </source>
</evidence>
<feature type="region of interest" description="Disordered" evidence="1">
    <location>
        <begin position="300"/>
        <end position="359"/>
    </location>
</feature>
<dbReference type="Pfam" id="PF01936">
    <property type="entry name" value="NYN"/>
    <property type="match status" value="1"/>
</dbReference>
<gene>
    <name evidence="3" type="ORF">JJQ90_09560</name>
</gene>
<comment type="caution">
    <text evidence="3">The sequence shown here is derived from an EMBL/GenBank/DDBJ whole genome shotgun (WGS) entry which is preliminary data.</text>
</comment>
<name>A0ABS6H6H0_9PROT</name>
<keyword evidence="4" id="KW-1185">Reference proteome</keyword>
<accession>A0ABS6H6H0</accession>
<organism evidence="3 4">
    <name type="scientific">Falsiroseomonas oleicola</name>
    <dbReference type="NCBI Taxonomy" id="2801474"/>
    <lineage>
        <taxon>Bacteria</taxon>
        <taxon>Pseudomonadati</taxon>
        <taxon>Pseudomonadota</taxon>
        <taxon>Alphaproteobacteria</taxon>
        <taxon>Acetobacterales</taxon>
        <taxon>Roseomonadaceae</taxon>
        <taxon>Falsiroseomonas</taxon>
    </lineage>
</organism>
<evidence type="ECO:0000313" key="4">
    <source>
        <dbReference type="Proteomes" id="UP000689967"/>
    </source>
</evidence>
<dbReference type="RefSeq" id="WP_216874695.1">
    <property type="nucleotide sequence ID" value="NZ_JAERQM010000002.1"/>
</dbReference>
<dbReference type="InterPro" id="IPR021139">
    <property type="entry name" value="NYN"/>
</dbReference>
<feature type="compositionally biased region" description="Low complexity" evidence="1">
    <location>
        <begin position="313"/>
        <end position="339"/>
    </location>
</feature>
<protein>
    <submittedName>
        <fullName evidence="3">NYN domain-containing protein</fullName>
    </submittedName>
</protein>
<evidence type="ECO:0000313" key="3">
    <source>
        <dbReference type="EMBL" id="MBU8543951.1"/>
    </source>
</evidence>
<feature type="domain" description="NYN" evidence="2">
    <location>
        <begin position="74"/>
        <end position="183"/>
    </location>
</feature>
<dbReference type="Proteomes" id="UP000689967">
    <property type="component" value="Unassembled WGS sequence"/>
</dbReference>